<gene>
    <name evidence="1" type="ORF">hattifnatt91_gp017</name>
</gene>
<evidence type="ECO:0000313" key="2">
    <source>
        <dbReference type="Proteomes" id="UP000464036"/>
    </source>
</evidence>
<accession>A0A6B9L9K8</accession>
<dbReference type="EMBL" id="MN812207">
    <property type="protein sequence ID" value="QHB38702.1"/>
    <property type="molecule type" value="Genomic_DNA"/>
</dbReference>
<dbReference type="Proteomes" id="UP000464036">
    <property type="component" value="Segment"/>
</dbReference>
<sequence>MSIKSQKLWIESQEMLIEQLKLQKENAEMNICLNKRLLKNTKESIKHEENILRKFLETYKT</sequence>
<reference evidence="1 2" key="1">
    <citation type="journal article" date="2020" name="Viruses">
        <title>Diversity and Host Interactions Among Virulent and Temperate Baltic Sea Flavobacterium Phages.</title>
        <authorList>
            <person name="Nilsson E."/>
            <person name="Bayfield O.W."/>
            <person name="Lundin D."/>
            <person name="Antson A.A."/>
            <person name="Holmfeldt K."/>
        </authorList>
    </citation>
    <scope>NUCLEOTIDE SEQUENCE [LARGE SCALE GENOMIC DNA]</scope>
</reference>
<protein>
    <submittedName>
        <fullName evidence="1">Uncharacterized protein</fullName>
    </submittedName>
</protein>
<evidence type="ECO:0000313" key="1">
    <source>
        <dbReference type="EMBL" id="QHB38702.1"/>
    </source>
</evidence>
<name>A0A6B9L9K8_9CAUD</name>
<organism evidence="1 2">
    <name type="scientific">Flavobacterium phage vB_FspS_hattifnatt9-1</name>
    <dbReference type="NCBI Taxonomy" id="2686246"/>
    <lineage>
        <taxon>Viruses</taxon>
        <taxon>Duplodnaviria</taxon>
        <taxon>Heunggongvirae</taxon>
        <taxon>Uroviricota</taxon>
        <taxon>Caudoviricetes</taxon>
        <taxon>Hattifnattvirus</taxon>
        <taxon>Hattifnattvirus hattifnatt</taxon>
    </lineage>
</organism>
<proteinExistence type="predicted"/>
<keyword evidence="2" id="KW-1185">Reference proteome</keyword>